<evidence type="ECO:0000259" key="7">
    <source>
        <dbReference type="PROSITE" id="PS50048"/>
    </source>
</evidence>
<accession>A0A0A1TJS9</accession>
<keyword evidence="1" id="KW-0479">Metal-binding</keyword>
<reference evidence="8 9" key="1">
    <citation type="journal article" date="2015" name="Genome Announc.">
        <title>Draft Genome Sequence and Gene Annotation of the Entomopathogenic Fungus Verticillium hemipterigenum.</title>
        <authorList>
            <person name="Horn F."/>
            <person name="Habel A."/>
            <person name="Scharf D.H."/>
            <person name="Dworschak J."/>
            <person name="Brakhage A.A."/>
            <person name="Guthke R."/>
            <person name="Hertweck C."/>
            <person name="Linde J."/>
        </authorList>
    </citation>
    <scope>NUCLEOTIDE SEQUENCE [LARGE SCALE GENOMIC DNA]</scope>
</reference>
<keyword evidence="2" id="KW-0805">Transcription regulation</keyword>
<evidence type="ECO:0000313" key="8">
    <source>
        <dbReference type="EMBL" id="CEJ90975.1"/>
    </source>
</evidence>
<dbReference type="InterPro" id="IPR001138">
    <property type="entry name" value="Zn2Cys6_DnaBD"/>
</dbReference>
<dbReference type="CDD" id="cd00067">
    <property type="entry name" value="GAL4"/>
    <property type="match status" value="1"/>
</dbReference>
<feature type="region of interest" description="Disordered" evidence="6">
    <location>
        <begin position="1"/>
        <end position="76"/>
    </location>
</feature>
<proteinExistence type="predicted"/>
<keyword evidence="9" id="KW-1185">Reference proteome</keyword>
<evidence type="ECO:0000256" key="4">
    <source>
        <dbReference type="ARBA" id="ARBA00023163"/>
    </source>
</evidence>
<dbReference type="Pfam" id="PF00172">
    <property type="entry name" value="Zn_clus"/>
    <property type="match status" value="1"/>
</dbReference>
<dbReference type="EMBL" id="CDHN01000003">
    <property type="protein sequence ID" value="CEJ90975.1"/>
    <property type="molecule type" value="Genomic_DNA"/>
</dbReference>
<feature type="compositionally biased region" description="Basic and acidic residues" evidence="6">
    <location>
        <begin position="38"/>
        <end position="75"/>
    </location>
</feature>
<dbReference type="CDD" id="cd12148">
    <property type="entry name" value="fungal_TF_MHR"/>
    <property type="match status" value="1"/>
</dbReference>
<dbReference type="GO" id="GO:0000981">
    <property type="term" value="F:DNA-binding transcription factor activity, RNA polymerase II-specific"/>
    <property type="evidence" value="ECO:0007669"/>
    <property type="project" value="InterPro"/>
</dbReference>
<gene>
    <name evidence="8" type="ORF">VHEMI06723</name>
</gene>
<dbReference type="Gene3D" id="4.10.240.10">
    <property type="entry name" value="Zn(2)-C6 fungal-type DNA-binding domain"/>
    <property type="match status" value="1"/>
</dbReference>
<dbReference type="SUPFAM" id="SSF57701">
    <property type="entry name" value="Zn2/Cys6 DNA-binding domain"/>
    <property type="match status" value="1"/>
</dbReference>
<dbReference type="GO" id="GO:0006351">
    <property type="term" value="P:DNA-templated transcription"/>
    <property type="evidence" value="ECO:0007669"/>
    <property type="project" value="InterPro"/>
</dbReference>
<dbReference type="GO" id="GO:0008270">
    <property type="term" value="F:zinc ion binding"/>
    <property type="evidence" value="ECO:0007669"/>
    <property type="project" value="InterPro"/>
</dbReference>
<keyword evidence="4" id="KW-0804">Transcription</keyword>
<feature type="compositionally biased region" description="Low complexity" evidence="6">
    <location>
        <begin position="697"/>
        <end position="707"/>
    </location>
</feature>
<dbReference type="STRING" id="1531966.A0A0A1TJS9"/>
<name>A0A0A1TJS9_9HYPO</name>
<evidence type="ECO:0000256" key="6">
    <source>
        <dbReference type="SAM" id="MobiDB-lite"/>
    </source>
</evidence>
<evidence type="ECO:0000313" key="9">
    <source>
        <dbReference type="Proteomes" id="UP000039046"/>
    </source>
</evidence>
<dbReference type="SMART" id="SM00906">
    <property type="entry name" value="Fungal_trans"/>
    <property type="match status" value="1"/>
</dbReference>
<dbReference type="PANTHER" id="PTHR31668">
    <property type="entry name" value="GLUCOSE TRANSPORT TRANSCRIPTION REGULATOR RGT1-RELATED-RELATED"/>
    <property type="match status" value="1"/>
</dbReference>
<keyword evidence="3" id="KW-0238">DNA-binding</keyword>
<protein>
    <submittedName>
        <fullName evidence="8">Putative Whole genome shotgun sequence assembly, scaffold_30, strain Mel28</fullName>
    </submittedName>
</protein>
<dbReference type="PROSITE" id="PS00463">
    <property type="entry name" value="ZN2_CY6_FUNGAL_1"/>
    <property type="match status" value="1"/>
</dbReference>
<dbReference type="AlphaFoldDB" id="A0A0A1TJS9"/>
<dbReference type="InterPro" id="IPR036864">
    <property type="entry name" value="Zn2-C6_fun-type_DNA-bd_sf"/>
</dbReference>
<dbReference type="OrthoDB" id="5426978at2759"/>
<keyword evidence="5" id="KW-0539">Nucleus</keyword>
<evidence type="ECO:0000256" key="3">
    <source>
        <dbReference type="ARBA" id="ARBA00023125"/>
    </source>
</evidence>
<dbReference type="SMART" id="SM00066">
    <property type="entry name" value="GAL4"/>
    <property type="match status" value="1"/>
</dbReference>
<dbReference type="GO" id="GO:0003677">
    <property type="term" value="F:DNA binding"/>
    <property type="evidence" value="ECO:0007669"/>
    <property type="project" value="UniProtKB-KW"/>
</dbReference>
<dbReference type="InterPro" id="IPR050797">
    <property type="entry name" value="Carb_Metab_Trans_Reg"/>
</dbReference>
<organism evidence="8 9">
    <name type="scientific">[Torrubiella] hemipterigena</name>
    <dbReference type="NCBI Taxonomy" id="1531966"/>
    <lineage>
        <taxon>Eukaryota</taxon>
        <taxon>Fungi</taxon>
        <taxon>Dikarya</taxon>
        <taxon>Ascomycota</taxon>
        <taxon>Pezizomycotina</taxon>
        <taxon>Sordariomycetes</taxon>
        <taxon>Hypocreomycetidae</taxon>
        <taxon>Hypocreales</taxon>
        <taxon>Clavicipitaceae</taxon>
        <taxon>Clavicipitaceae incertae sedis</taxon>
        <taxon>'Torrubiella' clade</taxon>
    </lineage>
</organism>
<evidence type="ECO:0000256" key="2">
    <source>
        <dbReference type="ARBA" id="ARBA00023015"/>
    </source>
</evidence>
<feature type="domain" description="Zn(2)-C6 fungal-type" evidence="7">
    <location>
        <begin position="169"/>
        <end position="203"/>
    </location>
</feature>
<dbReference type="PROSITE" id="PS50048">
    <property type="entry name" value="ZN2_CY6_FUNGAL_2"/>
    <property type="match status" value="1"/>
</dbReference>
<evidence type="ECO:0000256" key="5">
    <source>
        <dbReference type="ARBA" id="ARBA00023242"/>
    </source>
</evidence>
<dbReference type="PANTHER" id="PTHR31668:SF26">
    <property type="entry name" value="GLUCOSE TRANSPORT TRANSCRIPTION REGULATOR RGT1-RELATED"/>
    <property type="match status" value="1"/>
</dbReference>
<dbReference type="InterPro" id="IPR007219">
    <property type="entry name" value="XnlR_reg_dom"/>
</dbReference>
<evidence type="ECO:0000256" key="1">
    <source>
        <dbReference type="ARBA" id="ARBA00022723"/>
    </source>
</evidence>
<dbReference type="Proteomes" id="UP000039046">
    <property type="component" value="Unassembled WGS sequence"/>
</dbReference>
<sequence>MGPDRDPDTDGDANLSYPSPGAEALDAGPFYNAGGRDGVSDHQDHSVHHNGDELHAGDADASHLHGEHDSQHDQRPTNLEELQLAAQLGQGLTGASILPATDPNMSVDDSGMRSIMPHPDADPHQSFVHDTPTSDHMVQHAMSVPPQLTPQYTMPDGIPPRKRSKVSRACDECRRKKIKCDAQSDTGEAPCSSCARSSIRCLFSRVPQKRGPSKGYIKELADRINSIENKLESEGNLTQDEIDRLFGAERPRASNGTAAVDDSSRKRPFSSISGPDFSTPVTARQAPWGTDGRSSQVDSFSAFGNSALAPVPSAIRPDETPSKTAPVIDSEMTDDEDLPEIDEAEFNDVFLAIQPVYPILPSSKEKMQLLLAQCPAPVKTAFVLALQAVGQTTPGDVKQASALLSEWENSNEPRSRAADIVHAQTLVLLTTDADWRALPSLPFLLSRAVALANTMKLWRFTPVEEQTDVDSEDMLAVRIWWSIVLLDRWNAAGTGSPAHIPDKSAVVPAGLENIVGEICFHYIRLSKLLNRIAYVISTLPQEATTADPAMVAILTDYIENYREDLPAHVDAAAYPLIHLAYWHCKLLITMLTDGATPAELLWSTKELTNLLIANGDTRSPLANHFAALAYMALGRLTKPEGTHEDALQLIKDASEPTSGGVWDPFRDKLASMLRPSSSAEAASQGLQHLADLATAHAPAEGEPGAEGSLATGYLENAA</sequence>
<feature type="region of interest" description="Disordered" evidence="6">
    <location>
        <begin position="696"/>
        <end position="718"/>
    </location>
</feature>
<dbReference type="HOGENOM" id="CLU_005701_1_0_1"/>
<feature type="region of interest" description="Disordered" evidence="6">
    <location>
        <begin position="247"/>
        <end position="296"/>
    </location>
</feature>